<organism evidence="2 3">
    <name type="scientific">Gemmata massiliana</name>
    <dbReference type="NCBI Taxonomy" id="1210884"/>
    <lineage>
        <taxon>Bacteria</taxon>
        <taxon>Pseudomonadati</taxon>
        <taxon>Planctomycetota</taxon>
        <taxon>Planctomycetia</taxon>
        <taxon>Gemmatales</taxon>
        <taxon>Gemmataceae</taxon>
        <taxon>Gemmata</taxon>
    </lineage>
</organism>
<feature type="domain" description="DUF1559" evidence="1">
    <location>
        <begin position="38"/>
        <end position="210"/>
    </location>
</feature>
<dbReference type="Pfam" id="PF07596">
    <property type="entry name" value="SBP_bac_10"/>
    <property type="match status" value="1"/>
</dbReference>
<keyword evidence="3" id="KW-1185">Reference proteome</keyword>
<dbReference type="Pfam" id="PF07963">
    <property type="entry name" value="N_methyl"/>
    <property type="match status" value="1"/>
</dbReference>
<proteinExistence type="predicted"/>
<name>A0A6P2D5B2_9BACT</name>
<dbReference type="SUPFAM" id="SSF54523">
    <property type="entry name" value="Pili subunits"/>
    <property type="match status" value="1"/>
</dbReference>
<dbReference type="KEGG" id="gms:SOIL9_16270"/>
<evidence type="ECO:0000259" key="1">
    <source>
        <dbReference type="Pfam" id="PF07596"/>
    </source>
</evidence>
<sequence length="273" mass="28936">MSRSTRHGFSLIEVLVIFAIIAILFALTLPATRRVQGAASRMKCSNNLKQLMLAVHSYSDRYSVMPPLTERPATSTDPYLPAGYFGPGKSPDERLSWSVALLPYLEQDNLFKRFDVEQGYAENLPTAQTTVPVFLCPSSPESSTNHTLTNYVAPSGIGLGAAEQPAGTAGNGFMGYDRRTSFAMIKDGTSNTIALMETRAGLGPWARGGPSTVRGFDPADAPPIGDGRPFGEHGGGANVAMVDGSVRFVSGKVAPHNLAAAITIAGGEPFDLD</sequence>
<reference evidence="2 3" key="1">
    <citation type="submission" date="2019-05" db="EMBL/GenBank/DDBJ databases">
        <authorList>
            <consortium name="Science for Life Laboratories"/>
        </authorList>
    </citation>
    <scope>NUCLEOTIDE SEQUENCE [LARGE SCALE GENOMIC DNA]</scope>
    <source>
        <strain evidence="2">Soil9</strain>
    </source>
</reference>
<dbReference type="NCBIfam" id="TIGR04294">
    <property type="entry name" value="pre_pil_HX9DG"/>
    <property type="match status" value="1"/>
</dbReference>
<gene>
    <name evidence="2" type="ORF">SOIL9_16270</name>
</gene>
<dbReference type="InterPro" id="IPR012902">
    <property type="entry name" value="N_methyl_site"/>
</dbReference>
<accession>A0A6P2D5B2</accession>
<dbReference type="InterPro" id="IPR027558">
    <property type="entry name" value="Pre_pil_HX9DG_C"/>
</dbReference>
<dbReference type="AlphaFoldDB" id="A0A6P2D5B2"/>
<evidence type="ECO:0000313" key="2">
    <source>
        <dbReference type="EMBL" id="VTR96087.1"/>
    </source>
</evidence>
<dbReference type="InterPro" id="IPR011453">
    <property type="entry name" value="DUF1559"/>
</dbReference>
<dbReference type="PANTHER" id="PTHR30093">
    <property type="entry name" value="GENERAL SECRETION PATHWAY PROTEIN G"/>
    <property type="match status" value="1"/>
</dbReference>
<dbReference type="Gene3D" id="3.30.700.10">
    <property type="entry name" value="Glycoprotein, Type 4 Pilin"/>
    <property type="match status" value="1"/>
</dbReference>
<dbReference type="RefSeq" id="WP_162670422.1">
    <property type="nucleotide sequence ID" value="NZ_LR593886.1"/>
</dbReference>
<evidence type="ECO:0000313" key="3">
    <source>
        <dbReference type="Proteomes" id="UP000464178"/>
    </source>
</evidence>
<protein>
    <recommendedName>
        <fullName evidence="1">DUF1559 domain-containing protein</fullName>
    </recommendedName>
</protein>
<dbReference type="InterPro" id="IPR045584">
    <property type="entry name" value="Pilin-like"/>
</dbReference>
<dbReference type="PROSITE" id="PS00409">
    <property type="entry name" value="PROKAR_NTER_METHYL"/>
    <property type="match status" value="1"/>
</dbReference>
<dbReference type="Proteomes" id="UP000464178">
    <property type="component" value="Chromosome"/>
</dbReference>
<dbReference type="PANTHER" id="PTHR30093:SF2">
    <property type="entry name" value="TYPE II SECRETION SYSTEM PROTEIN H"/>
    <property type="match status" value="1"/>
</dbReference>
<dbReference type="EMBL" id="LR593886">
    <property type="protein sequence ID" value="VTR96087.1"/>
    <property type="molecule type" value="Genomic_DNA"/>
</dbReference>